<dbReference type="InterPro" id="IPR017517">
    <property type="entry name" value="Maleyloyr_isom"/>
</dbReference>
<organism evidence="3 4">
    <name type="scientific">Streptomyces triticiradicis</name>
    <dbReference type="NCBI Taxonomy" id="2651189"/>
    <lineage>
        <taxon>Bacteria</taxon>
        <taxon>Bacillati</taxon>
        <taxon>Actinomycetota</taxon>
        <taxon>Actinomycetes</taxon>
        <taxon>Kitasatosporales</taxon>
        <taxon>Streptomycetaceae</taxon>
        <taxon>Streptomyces</taxon>
    </lineage>
</organism>
<keyword evidence="4" id="KW-1185">Reference proteome</keyword>
<comment type="caution">
    <text evidence="3">The sequence shown here is derived from an EMBL/GenBank/DDBJ whole genome shotgun (WGS) entry which is preliminary data.</text>
</comment>
<dbReference type="SUPFAM" id="SSF55718">
    <property type="entry name" value="SCP-like"/>
    <property type="match status" value="1"/>
</dbReference>
<dbReference type="GO" id="GO:0046872">
    <property type="term" value="F:metal ion binding"/>
    <property type="evidence" value="ECO:0007669"/>
    <property type="project" value="InterPro"/>
</dbReference>
<evidence type="ECO:0000256" key="1">
    <source>
        <dbReference type="SAM" id="MobiDB-lite"/>
    </source>
</evidence>
<gene>
    <name evidence="3" type="ORF">F8144_03770</name>
</gene>
<evidence type="ECO:0000313" key="4">
    <source>
        <dbReference type="Proteomes" id="UP000442990"/>
    </source>
</evidence>
<evidence type="ECO:0000313" key="3">
    <source>
        <dbReference type="EMBL" id="KAB1990178.1"/>
    </source>
</evidence>
<dbReference type="AlphaFoldDB" id="A0A7J5DN79"/>
<dbReference type="EMBL" id="WBKG01000002">
    <property type="protein sequence ID" value="KAB1990178.1"/>
    <property type="molecule type" value="Genomic_DNA"/>
</dbReference>
<feature type="region of interest" description="Disordered" evidence="1">
    <location>
        <begin position="232"/>
        <end position="252"/>
    </location>
</feature>
<feature type="domain" description="Mycothiol-dependent maleylpyruvate isomerase metal-binding" evidence="2">
    <location>
        <begin position="25"/>
        <end position="158"/>
    </location>
</feature>
<feature type="compositionally biased region" description="Pro residues" evidence="1">
    <location>
        <begin position="237"/>
        <end position="252"/>
    </location>
</feature>
<sequence>MTTVTETPGITLTGIDHLLDEIQDSVARAGARLGSLSHLQAREPSALPGWSRGHVITHLARGADAYRWLLTPARTGGEPGPRADAAALDRALREGAERSADELVADLRGSFDRLLDEARAVPAERWSILVTALAGWRHPAWFTLQRCRRELETHHVDLDLGHTAADWPSDYVAWALDDTVAALTARDFPVARIQATDLDRAWTLAPAGPTVIGTGHSILAWLAGRGTDARLRSDVPLPTPPRWPLPPTPGWS</sequence>
<dbReference type="InterPro" id="IPR036527">
    <property type="entry name" value="SCP2_sterol-bd_dom_sf"/>
</dbReference>
<proteinExistence type="predicted"/>
<name>A0A7J5DN79_9ACTN</name>
<keyword evidence="3" id="KW-0670">Pyruvate</keyword>
<accession>A0A7J5DN79</accession>
<dbReference type="SUPFAM" id="SSF109854">
    <property type="entry name" value="DinB/YfiT-like putative metalloenzymes"/>
    <property type="match status" value="1"/>
</dbReference>
<reference evidence="3 4" key="1">
    <citation type="submission" date="2019-09" db="EMBL/GenBank/DDBJ databases">
        <title>Isolation and identification of active actinomycetes.</title>
        <authorList>
            <person name="Yu Z."/>
            <person name="Han C."/>
            <person name="Yu B."/>
        </authorList>
    </citation>
    <scope>NUCLEOTIDE SEQUENCE [LARGE SCALE GENOMIC DNA]</scope>
    <source>
        <strain evidence="3 4">NEAU-H2</strain>
    </source>
</reference>
<dbReference type="GO" id="GO:0016853">
    <property type="term" value="F:isomerase activity"/>
    <property type="evidence" value="ECO:0007669"/>
    <property type="project" value="UniProtKB-KW"/>
</dbReference>
<dbReference type="Gene3D" id="1.20.120.450">
    <property type="entry name" value="dinb family like domain"/>
    <property type="match status" value="1"/>
</dbReference>
<dbReference type="Proteomes" id="UP000442990">
    <property type="component" value="Unassembled WGS sequence"/>
</dbReference>
<dbReference type="NCBIfam" id="TIGR03083">
    <property type="entry name" value="maleylpyruvate isomerase family mycothiol-dependent enzyme"/>
    <property type="match status" value="1"/>
</dbReference>
<dbReference type="InterPro" id="IPR034660">
    <property type="entry name" value="DinB/YfiT-like"/>
</dbReference>
<evidence type="ECO:0000259" key="2">
    <source>
        <dbReference type="Pfam" id="PF11716"/>
    </source>
</evidence>
<protein>
    <submittedName>
        <fullName evidence="3">Maleylpyruvate isomerase family mycothiol-dependent enzyme</fullName>
    </submittedName>
</protein>
<keyword evidence="3" id="KW-0413">Isomerase</keyword>
<dbReference type="Pfam" id="PF11716">
    <property type="entry name" value="MDMPI_N"/>
    <property type="match status" value="1"/>
</dbReference>
<dbReference type="InterPro" id="IPR024344">
    <property type="entry name" value="MDMPI_metal-binding"/>
</dbReference>